<organism evidence="2 3">
    <name type="scientific">Kockovaella imperatae</name>
    <dbReference type="NCBI Taxonomy" id="4999"/>
    <lineage>
        <taxon>Eukaryota</taxon>
        <taxon>Fungi</taxon>
        <taxon>Dikarya</taxon>
        <taxon>Basidiomycota</taxon>
        <taxon>Agaricomycotina</taxon>
        <taxon>Tremellomycetes</taxon>
        <taxon>Tremellales</taxon>
        <taxon>Cuniculitremaceae</taxon>
        <taxon>Kockovaella</taxon>
    </lineage>
</organism>
<dbReference type="Proteomes" id="UP000193218">
    <property type="component" value="Unassembled WGS sequence"/>
</dbReference>
<reference evidence="2 3" key="1">
    <citation type="submission" date="2017-03" db="EMBL/GenBank/DDBJ databases">
        <title>Widespread Adenine N6-methylation of Active Genes in Fungi.</title>
        <authorList>
            <consortium name="DOE Joint Genome Institute"/>
            <person name="Mondo S.J."/>
            <person name="Dannebaum R.O."/>
            <person name="Kuo R.C."/>
            <person name="Louie K.B."/>
            <person name="Bewick A.J."/>
            <person name="Labutti K."/>
            <person name="Haridas S."/>
            <person name="Kuo A."/>
            <person name="Salamov A."/>
            <person name="Ahrendt S.R."/>
            <person name="Lau R."/>
            <person name="Bowen B.P."/>
            <person name="Lipzen A."/>
            <person name="Sullivan W."/>
            <person name="Andreopoulos W.B."/>
            <person name="Clum A."/>
            <person name="Lindquist E."/>
            <person name="Daum C."/>
            <person name="Northen T.R."/>
            <person name="Ramamoorthy G."/>
            <person name="Schmitz R.J."/>
            <person name="Gryganskyi A."/>
            <person name="Culley D."/>
            <person name="Magnuson J."/>
            <person name="James T.Y."/>
            <person name="O'Malley M.A."/>
            <person name="Stajich J.E."/>
            <person name="Spatafora J.W."/>
            <person name="Visel A."/>
            <person name="Grigoriev I.V."/>
        </authorList>
    </citation>
    <scope>NUCLEOTIDE SEQUENCE [LARGE SCALE GENOMIC DNA]</scope>
    <source>
        <strain evidence="2 3">NRRL Y-17943</strain>
    </source>
</reference>
<proteinExistence type="predicted"/>
<dbReference type="InParanoid" id="A0A1Y1UGE3"/>
<evidence type="ECO:0000313" key="2">
    <source>
        <dbReference type="EMBL" id="ORX36135.1"/>
    </source>
</evidence>
<dbReference type="AlphaFoldDB" id="A0A1Y1UGE3"/>
<feature type="region of interest" description="Disordered" evidence="1">
    <location>
        <begin position="227"/>
        <end position="291"/>
    </location>
</feature>
<dbReference type="GeneID" id="33558127"/>
<accession>A0A1Y1UGE3</accession>
<evidence type="ECO:0000256" key="1">
    <source>
        <dbReference type="SAM" id="MobiDB-lite"/>
    </source>
</evidence>
<comment type="caution">
    <text evidence="2">The sequence shown here is derived from an EMBL/GenBank/DDBJ whole genome shotgun (WGS) entry which is preliminary data.</text>
</comment>
<evidence type="ECO:0000313" key="3">
    <source>
        <dbReference type="Proteomes" id="UP000193218"/>
    </source>
</evidence>
<dbReference type="RefSeq" id="XP_021870264.1">
    <property type="nucleotide sequence ID" value="XM_022016318.1"/>
</dbReference>
<keyword evidence="3" id="KW-1185">Reference proteome</keyword>
<sequence>MSSIPPFIKDSGSSFNYERQCDKGGSDKSLASCRILRKGLGTSIWFVQFYWPFGDERVTTTRIDLCNAWVTLYNERTRLWSIHEACVEVHQRKFWRKDCTSEQIDELKGMLAVASWLFHELDTFITLLDKFQSQTRIPVFLLPVPPHHSPLELGSSPYRTKPKTLSHELSTLPLLIVYQLDQIQSYTRRMPGWYEGVRKLFPPTWREGVGLPIIETNWSRWVKEQRRIEEESRRQPSSEQKKKSFLGIKFSKGSPSASSSSSSSSMPVQRASSPIGSIMERGKGKPPPYTP</sequence>
<feature type="compositionally biased region" description="Basic and acidic residues" evidence="1">
    <location>
        <begin position="227"/>
        <end position="242"/>
    </location>
</feature>
<dbReference type="EMBL" id="NBSH01000009">
    <property type="protein sequence ID" value="ORX36135.1"/>
    <property type="molecule type" value="Genomic_DNA"/>
</dbReference>
<protein>
    <submittedName>
        <fullName evidence="2">Uncharacterized protein</fullName>
    </submittedName>
</protein>
<gene>
    <name evidence="2" type="ORF">BD324DRAFT_630334</name>
</gene>
<feature type="compositionally biased region" description="Low complexity" evidence="1">
    <location>
        <begin position="251"/>
        <end position="274"/>
    </location>
</feature>
<name>A0A1Y1UGE3_9TREE</name>